<evidence type="ECO:0000256" key="10">
    <source>
        <dbReference type="ARBA" id="ARBA00038489"/>
    </source>
</evidence>
<keyword evidence="8" id="KW-0676">Redox-active center</keyword>
<keyword evidence="5" id="KW-0049">Antioxidant</keyword>
<dbReference type="RefSeq" id="WP_229988308.1">
    <property type="nucleotide sequence ID" value="NZ_JAJJMO010000001.1"/>
</dbReference>
<name>A0ABS8MSD0_9FLAO</name>
<accession>A0ABS8MSD0</accession>
<gene>
    <name evidence="14" type="ORF">LNQ49_08730</name>
</gene>
<sequence length="153" mass="16766">MSLKVGDIIPNFIAKDANGEVFESKDVLGRKPLVIYFYPKDNTPGCTTEACSFRDQYEDFVALGAEVIGVSSDSVDSHQKFSNKHHLPFVLLSDADKRIRTLFGVPSGLLGLLPGRVTYVVDKNGVIILIYDSMVAAKHIPKALEAIKELVSI</sequence>
<evidence type="ECO:0000256" key="9">
    <source>
        <dbReference type="ARBA" id="ARBA00032824"/>
    </source>
</evidence>
<keyword evidence="4" id="KW-0575">Peroxidase</keyword>
<evidence type="ECO:0000256" key="5">
    <source>
        <dbReference type="ARBA" id="ARBA00022862"/>
    </source>
</evidence>
<dbReference type="PANTHER" id="PTHR42801:SF4">
    <property type="entry name" value="AHPC_TSA FAMILY PROTEIN"/>
    <property type="match status" value="1"/>
</dbReference>
<dbReference type="InterPro" id="IPR013766">
    <property type="entry name" value="Thioredoxin_domain"/>
</dbReference>
<comment type="caution">
    <text evidence="14">The sequence shown here is derived from an EMBL/GenBank/DDBJ whole genome shotgun (WGS) entry which is preliminary data.</text>
</comment>
<evidence type="ECO:0000256" key="2">
    <source>
        <dbReference type="ARBA" id="ARBA00011245"/>
    </source>
</evidence>
<evidence type="ECO:0000313" key="14">
    <source>
        <dbReference type="EMBL" id="MCC9071661.1"/>
    </source>
</evidence>
<evidence type="ECO:0000256" key="8">
    <source>
        <dbReference type="ARBA" id="ARBA00023284"/>
    </source>
</evidence>
<dbReference type="PIRSF" id="PIRSF000239">
    <property type="entry name" value="AHPC"/>
    <property type="match status" value="1"/>
</dbReference>
<evidence type="ECO:0000259" key="13">
    <source>
        <dbReference type="PROSITE" id="PS51352"/>
    </source>
</evidence>
<evidence type="ECO:0000256" key="12">
    <source>
        <dbReference type="ARBA" id="ARBA00049091"/>
    </source>
</evidence>
<evidence type="ECO:0000256" key="4">
    <source>
        <dbReference type="ARBA" id="ARBA00022559"/>
    </source>
</evidence>
<keyword evidence="15" id="KW-1185">Reference proteome</keyword>
<dbReference type="PANTHER" id="PTHR42801">
    <property type="entry name" value="THIOREDOXIN-DEPENDENT PEROXIDE REDUCTASE"/>
    <property type="match status" value="1"/>
</dbReference>
<dbReference type="Proteomes" id="UP001430919">
    <property type="component" value="Unassembled WGS sequence"/>
</dbReference>
<dbReference type="InterPro" id="IPR050924">
    <property type="entry name" value="Peroxiredoxin_BCP/PrxQ"/>
</dbReference>
<proteinExistence type="inferred from homology"/>
<dbReference type="EC" id="1.11.1.24" evidence="3"/>
<evidence type="ECO:0000256" key="11">
    <source>
        <dbReference type="ARBA" id="ARBA00042639"/>
    </source>
</evidence>
<feature type="domain" description="Thioredoxin" evidence="13">
    <location>
        <begin position="3"/>
        <end position="152"/>
    </location>
</feature>
<protein>
    <recommendedName>
        <fullName evidence="3">thioredoxin-dependent peroxiredoxin</fullName>
        <ecNumber evidence="3">1.11.1.24</ecNumber>
    </recommendedName>
    <alternativeName>
        <fullName evidence="9">Thioredoxin peroxidase</fullName>
    </alternativeName>
    <alternativeName>
        <fullName evidence="11">Thioredoxin-dependent peroxiredoxin Bcp</fullName>
    </alternativeName>
</protein>
<dbReference type="CDD" id="cd03017">
    <property type="entry name" value="PRX_BCP"/>
    <property type="match status" value="1"/>
</dbReference>
<comment type="catalytic activity">
    <reaction evidence="12">
        <text>a hydroperoxide + [thioredoxin]-dithiol = an alcohol + [thioredoxin]-disulfide + H2O</text>
        <dbReference type="Rhea" id="RHEA:62620"/>
        <dbReference type="Rhea" id="RHEA-COMP:10698"/>
        <dbReference type="Rhea" id="RHEA-COMP:10700"/>
        <dbReference type="ChEBI" id="CHEBI:15377"/>
        <dbReference type="ChEBI" id="CHEBI:29950"/>
        <dbReference type="ChEBI" id="CHEBI:30879"/>
        <dbReference type="ChEBI" id="CHEBI:35924"/>
        <dbReference type="ChEBI" id="CHEBI:50058"/>
        <dbReference type="EC" id="1.11.1.24"/>
    </reaction>
</comment>
<evidence type="ECO:0000313" key="15">
    <source>
        <dbReference type="Proteomes" id="UP001430919"/>
    </source>
</evidence>
<comment type="function">
    <text evidence="1">Thiol-specific peroxidase that catalyzes the reduction of hydrogen peroxide and organic hydroperoxides to water and alcohols, respectively. Plays a role in cell protection against oxidative stress by detoxifying peroxides and as sensor of hydrogen peroxide-mediated signaling events.</text>
</comment>
<evidence type="ECO:0000256" key="1">
    <source>
        <dbReference type="ARBA" id="ARBA00003330"/>
    </source>
</evidence>
<dbReference type="PROSITE" id="PS51352">
    <property type="entry name" value="THIOREDOXIN_2"/>
    <property type="match status" value="1"/>
</dbReference>
<dbReference type="Gene3D" id="3.40.30.10">
    <property type="entry name" value="Glutaredoxin"/>
    <property type="match status" value="1"/>
</dbReference>
<keyword evidence="6" id="KW-0560">Oxidoreductase</keyword>
<comment type="similarity">
    <text evidence="10">Belongs to the peroxiredoxin family. BCP/PrxQ subfamily.</text>
</comment>
<evidence type="ECO:0000256" key="7">
    <source>
        <dbReference type="ARBA" id="ARBA00023157"/>
    </source>
</evidence>
<reference evidence="14" key="1">
    <citation type="submission" date="2021-11" db="EMBL/GenBank/DDBJ databases">
        <title>Description of novel Flavobacterium species.</title>
        <authorList>
            <person name="Saticioglu I.B."/>
            <person name="Ay H."/>
            <person name="Altun S."/>
            <person name="Duman M."/>
        </authorList>
    </citation>
    <scope>NUCLEOTIDE SEQUENCE</scope>
    <source>
        <strain evidence="14">F-65</strain>
    </source>
</reference>
<dbReference type="InterPro" id="IPR036249">
    <property type="entry name" value="Thioredoxin-like_sf"/>
</dbReference>
<comment type="subunit">
    <text evidence="2">Monomer.</text>
</comment>
<dbReference type="InterPro" id="IPR000866">
    <property type="entry name" value="AhpC/TSA"/>
</dbReference>
<evidence type="ECO:0000256" key="3">
    <source>
        <dbReference type="ARBA" id="ARBA00013017"/>
    </source>
</evidence>
<keyword evidence="7" id="KW-1015">Disulfide bond</keyword>
<dbReference type="EMBL" id="JAJJMO010000001">
    <property type="protein sequence ID" value="MCC9071661.1"/>
    <property type="molecule type" value="Genomic_DNA"/>
</dbReference>
<dbReference type="Pfam" id="PF00578">
    <property type="entry name" value="AhpC-TSA"/>
    <property type="match status" value="1"/>
</dbReference>
<dbReference type="SUPFAM" id="SSF52833">
    <property type="entry name" value="Thioredoxin-like"/>
    <property type="match status" value="1"/>
</dbReference>
<evidence type="ECO:0000256" key="6">
    <source>
        <dbReference type="ARBA" id="ARBA00023002"/>
    </source>
</evidence>
<organism evidence="14 15">
    <name type="scientific">Flavobacterium pisciphilum</name>
    <dbReference type="NCBI Taxonomy" id="2893755"/>
    <lineage>
        <taxon>Bacteria</taxon>
        <taxon>Pseudomonadati</taxon>
        <taxon>Bacteroidota</taxon>
        <taxon>Flavobacteriia</taxon>
        <taxon>Flavobacteriales</taxon>
        <taxon>Flavobacteriaceae</taxon>
        <taxon>Flavobacterium</taxon>
    </lineage>
</organism>
<dbReference type="InterPro" id="IPR024706">
    <property type="entry name" value="Peroxiredoxin_AhpC-typ"/>
</dbReference>